<evidence type="ECO:0000313" key="1">
    <source>
        <dbReference type="EMBL" id="KZU96872.1"/>
    </source>
</evidence>
<organism evidence="1 2">
    <name type="scientific">Lactiplantibacillus plantarum</name>
    <name type="common">Lactobacillus plantarum</name>
    <dbReference type="NCBI Taxonomy" id="1590"/>
    <lineage>
        <taxon>Bacteria</taxon>
        <taxon>Bacillati</taxon>
        <taxon>Bacillota</taxon>
        <taxon>Bacilli</taxon>
        <taxon>Lactobacillales</taxon>
        <taxon>Lactobacillaceae</taxon>
        <taxon>Lactiplantibacillus</taxon>
    </lineage>
</organism>
<protein>
    <submittedName>
        <fullName evidence="1">Uncharacterized protein</fullName>
    </submittedName>
</protein>
<comment type="caution">
    <text evidence="1">The sequence shown here is derived from an EMBL/GenBank/DDBJ whole genome shotgun (WGS) entry which is preliminary data.</text>
</comment>
<dbReference type="Proteomes" id="UP000076882">
    <property type="component" value="Unassembled WGS sequence"/>
</dbReference>
<name>A0A162ES87_LACPN</name>
<evidence type="ECO:0000313" key="2">
    <source>
        <dbReference type="Proteomes" id="UP000076882"/>
    </source>
</evidence>
<accession>A0A162ES87</accession>
<reference evidence="1 2" key="1">
    <citation type="submission" date="2016-03" db="EMBL/GenBank/DDBJ databases">
        <title>Comparative genomics of 54 Lactobacillus plantarum strains reveals genomic uncoupling from niche constraints.</title>
        <authorList>
            <person name="Martino M.E."/>
        </authorList>
    </citation>
    <scope>NUCLEOTIDE SEQUENCE [LARGE SCALE GENOMIC DNA]</scope>
    <source>
        <strain evidence="1 2">19.1</strain>
    </source>
</reference>
<dbReference type="EMBL" id="LUXM01000018">
    <property type="protein sequence ID" value="KZU96872.1"/>
    <property type="molecule type" value="Genomic_DNA"/>
</dbReference>
<proteinExistence type="predicted"/>
<gene>
    <name evidence="1" type="ORF">Lp19_0848</name>
</gene>
<dbReference type="PATRIC" id="fig|1590.201.peg.579"/>
<sequence length="40" mass="4424">MNGQVIQKVRFYSAILPKVPMSTISSGTTLNCRIQKKTPS</sequence>
<dbReference type="AlphaFoldDB" id="A0A162ES87"/>